<gene>
    <name evidence="2" type="ORF">JIN82_03355</name>
</gene>
<dbReference type="SUPFAM" id="SSF69593">
    <property type="entry name" value="Glycerol-3-phosphate (1)-acyltransferase"/>
    <property type="match status" value="1"/>
</dbReference>
<proteinExistence type="predicted"/>
<protein>
    <submittedName>
        <fullName evidence="2">Lysophospholipid acyltransferase family protein</fullName>
    </submittedName>
</protein>
<accession>A0A8J7ME70</accession>
<keyword evidence="2" id="KW-0808">Transferase</keyword>
<keyword evidence="3" id="KW-1185">Reference proteome</keyword>
<dbReference type="Pfam" id="PF04028">
    <property type="entry name" value="DUF374"/>
    <property type="match status" value="1"/>
</dbReference>
<dbReference type="CDD" id="cd07983">
    <property type="entry name" value="LPLAT_DUF374-like"/>
    <property type="match status" value="1"/>
</dbReference>
<reference evidence="2" key="1">
    <citation type="submission" date="2021-01" db="EMBL/GenBank/DDBJ databases">
        <title>Modified the classification status of verrucomicrobia.</title>
        <authorList>
            <person name="Feng X."/>
        </authorList>
    </citation>
    <scope>NUCLEOTIDE SEQUENCE</scope>
    <source>
        <strain evidence="2">_KCTC 22039</strain>
    </source>
</reference>
<organism evidence="2 3">
    <name type="scientific">Persicirhabdus sediminis</name>
    <dbReference type="NCBI Taxonomy" id="454144"/>
    <lineage>
        <taxon>Bacteria</taxon>
        <taxon>Pseudomonadati</taxon>
        <taxon>Verrucomicrobiota</taxon>
        <taxon>Verrucomicrobiia</taxon>
        <taxon>Verrucomicrobiales</taxon>
        <taxon>Verrucomicrobiaceae</taxon>
        <taxon>Persicirhabdus</taxon>
    </lineage>
</organism>
<dbReference type="AlphaFoldDB" id="A0A8J7ME70"/>
<evidence type="ECO:0000313" key="2">
    <source>
        <dbReference type="EMBL" id="MBK1790189.1"/>
    </source>
</evidence>
<name>A0A8J7ME70_9BACT</name>
<dbReference type="RefSeq" id="WP_200310226.1">
    <property type="nucleotide sequence ID" value="NZ_JAENIM010000016.1"/>
</dbReference>
<dbReference type="EMBL" id="JAENIM010000016">
    <property type="protein sequence ID" value="MBK1790189.1"/>
    <property type="molecule type" value="Genomic_DNA"/>
</dbReference>
<dbReference type="InterPro" id="IPR007172">
    <property type="entry name" value="DUF374"/>
</dbReference>
<keyword evidence="2" id="KW-0012">Acyltransferase</keyword>
<sequence length="225" mass="24990">MAQDIRGSKKERRIGTAIGWLIRLYCLTLRYSVTGHDRIAAYNEQNRGVIALMWHNRLFSILPAWDRTRSKIRCTVLTSASKDGAMLAGVAGVYGHAAVRGSSSRRGVAALIALQKLIRAGENLFITPDGPRGPMYHMHAGALKLAESSGAPIVPVHIKYQKVWRLKTWDSFMIPVPFTKVDVEFAEAIEVPHGLDNDQLEDWRSRIEETMKSAALAGEPAVKEN</sequence>
<dbReference type="Proteomes" id="UP000624703">
    <property type="component" value="Unassembled WGS sequence"/>
</dbReference>
<evidence type="ECO:0000313" key="3">
    <source>
        <dbReference type="Proteomes" id="UP000624703"/>
    </source>
</evidence>
<comment type="caution">
    <text evidence="2">The sequence shown here is derived from an EMBL/GenBank/DDBJ whole genome shotgun (WGS) entry which is preliminary data.</text>
</comment>
<dbReference type="GO" id="GO:0016746">
    <property type="term" value="F:acyltransferase activity"/>
    <property type="evidence" value="ECO:0007669"/>
    <property type="project" value="UniProtKB-KW"/>
</dbReference>
<evidence type="ECO:0000259" key="1">
    <source>
        <dbReference type="Pfam" id="PF04028"/>
    </source>
</evidence>
<feature type="domain" description="DUF374" evidence="1">
    <location>
        <begin position="71"/>
        <end position="134"/>
    </location>
</feature>